<feature type="compositionally biased region" description="Basic residues" evidence="1">
    <location>
        <begin position="352"/>
        <end position="361"/>
    </location>
</feature>
<gene>
    <name evidence="3" type="ORF">HJC23_013468</name>
</gene>
<evidence type="ECO:0000313" key="3">
    <source>
        <dbReference type="EMBL" id="KAL3797636.1"/>
    </source>
</evidence>
<dbReference type="Gene3D" id="2.40.50.140">
    <property type="entry name" value="Nucleic acid-binding proteins"/>
    <property type="match status" value="1"/>
</dbReference>
<feature type="compositionally biased region" description="Basic and acidic residues" evidence="1">
    <location>
        <begin position="542"/>
        <end position="551"/>
    </location>
</feature>
<dbReference type="AlphaFoldDB" id="A0ABD3QCJ4"/>
<protein>
    <recommendedName>
        <fullName evidence="2">Single-stranded DNA binding protein Ssb-like OB fold domain-containing protein</fullName>
    </recommendedName>
</protein>
<feature type="region of interest" description="Disordered" evidence="1">
    <location>
        <begin position="527"/>
        <end position="616"/>
    </location>
</feature>
<dbReference type="Pfam" id="PF21473">
    <property type="entry name" value="OB_Ssb-like"/>
    <property type="match status" value="1"/>
</dbReference>
<organism evidence="3 4">
    <name type="scientific">Cyclotella cryptica</name>
    <dbReference type="NCBI Taxonomy" id="29204"/>
    <lineage>
        <taxon>Eukaryota</taxon>
        <taxon>Sar</taxon>
        <taxon>Stramenopiles</taxon>
        <taxon>Ochrophyta</taxon>
        <taxon>Bacillariophyta</taxon>
        <taxon>Coscinodiscophyceae</taxon>
        <taxon>Thalassiosirophycidae</taxon>
        <taxon>Stephanodiscales</taxon>
        <taxon>Stephanodiscaceae</taxon>
        <taxon>Cyclotella</taxon>
    </lineage>
</organism>
<feature type="region of interest" description="Disordered" evidence="1">
    <location>
        <begin position="61"/>
        <end position="91"/>
    </location>
</feature>
<dbReference type="EMBL" id="JABMIG020000053">
    <property type="protein sequence ID" value="KAL3797636.1"/>
    <property type="molecule type" value="Genomic_DNA"/>
</dbReference>
<feature type="domain" description="Single-stranded DNA binding protein Ssb-like OB fold" evidence="2">
    <location>
        <begin position="173"/>
        <end position="265"/>
    </location>
</feature>
<dbReference type="PANTHER" id="PTHR31472:SF5">
    <property type="entry name" value="OS05G0244600 PROTEIN"/>
    <property type="match status" value="1"/>
</dbReference>
<proteinExistence type="predicted"/>
<evidence type="ECO:0000256" key="1">
    <source>
        <dbReference type="SAM" id="MobiDB-lite"/>
    </source>
</evidence>
<feature type="compositionally biased region" description="Polar residues" evidence="1">
    <location>
        <begin position="78"/>
        <end position="88"/>
    </location>
</feature>
<evidence type="ECO:0000313" key="4">
    <source>
        <dbReference type="Proteomes" id="UP001516023"/>
    </source>
</evidence>
<feature type="region of interest" description="Disordered" evidence="1">
    <location>
        <begin position="317"/>
        <end position="397"/>
    </location>
</feature>
<dbReference type="PANTHER" id="PTHR31472">
    <property type="entry name" value="OS05G0244600 PROTEIN"/>
    <property type="match status" value="1"/>
</dbReference>
<feature type="compositionally biased region" description="Polar residues" evidence="1">
    <location>
        <begin position="118"/>
        <end position="128"/>
    </location>
</feature>
<feature type="region of interest" description="Disordered" evidence="1">
    <location>
        <begin position="115"/>
        <end position="163"/>
    </location>
</feature>
<dbReference type="InterPro" id="IPR048970">
    <property type="entry name" value="OB_Ssb-like"/>
</dbReference>
<feature type="compositionally biased region" description="Low complexity" evidence="1">
    <location>
        <begin position="318"/>
        <end position="333"/>
    </location>
</feature>
<dbReference type="InterPro" id="IPR012340">
    <property type="entry name" value="NA-bd_OB-fold"/>
</dbReference>
<evidence type="ECO:0000259" key="2">
    <source>
        <dbReference type="Pfam" id="PF21473"/>
    </source>
</evidence>
<feature type="compositionally biased region" description="Basic and acidic residues" evidence="1">
    <location>
        <begin position="599"/>
        <end position="616"/>
    </location>
</feature>
<keyword evidence="4" id="KW-1185">Reference proteome</keyword>
<comment type="caution">
    <text evidence="3">The sequence shown here is derived from an EMBL/GenBank/DDBJ whole genome shotgun (WGS) entry which is preliminary data.</text>
</comment>
<dbReference type="Proteomes" id="UP001516023">
    <property type="component" value="Unassembled WGS sequence"/>
</dbReference>
<reference evidence="3 4" key="1">
    <citation type="journal article" date="2020" name="G3 (Bethesda)">
        <title>Improved Reference Genome for Cyclotella cryptica CCMP332, a Model for Cell Wall Morphogenesis, Salinity Adaptation, and Lipid Production in Diatoms (Bacillariophyta).</title>
        <authorList>
            <person name="Roberts W.R."/>
            <person name="Downey K.M."/>
            <person name="Ruck E.C."/>
            <person name="Traller J.C."/>
            <person name="Alverson A.J."/>
        </authorList>
    </citation>
    <scope>NUCLEOTIDE SEQUENCE [LARGE SCALE GENOMIC DNA]</scope>
    <source>
        <strain evidence="3 4">CCMP332</strain>
    </source>
</reference>
<name>A0ABD3QCJ4_9STRA</name>
<feature type="compositionally biased region" description="Polar residues" evidence="1">
    <location>
        <begin position="375"/>
        <end position="389"/>
    </location>
</feature>
<accession>A0ABD3QCJ4</accession>
<dbReference type="SUPFAM" id="SSF50249">
    <property type="entry name" value="Nucleic acid-binding proteins"/>
    <property type="match status" value="1"/>
</dbReference>
<sequence>MLKAPPPTTTNSPPSKNTVYPLRKATYVTIDKLVHSQYNFNEDKLNEELEIALKTKKCEGDNAVNDHETPEDEKENVGASSTSATYPSRTVIPPTSYSTAVASTTSGVADLELEGKNNRTAVDATSRSNESEPGAWTNSPLKALPSGAASQQQSSPVLPPPFYKYHHTHTNRLQPPRDGFNLCVLVGKVDIVVDKLRVDGSRVLVAEVQVGDTTGSISLRARDDQINVLKQVSKDKGAVVLRNCTVELHQGKYLRLAVSKWGKMSVYPDGIESTPDPPLSMNKERNFSLVDLNTVATAKENGPNRSSVSQNYTKLDAKQQPNPKQQQQHNNVQHVEENSPVRPGRSPVYNQRGRKFQHQRRQQPSMYRGDAGSVYSFQSHSTENSSPTHGQRLYHHPSYQNDHFNHQQQQLMYQQYELQQRHAHQMQMLQETQRRLMAVEHQRLSSHHQQQITHPLVMPLNMIESHEISEDYSIPSTIAMTPSLSAAAYPPASLSSVPLPPPPMGYPYSPPSFPGLPMLSSPMTGMLLPGGEQEMHHNKRQHNQEQQERSEPPSNATIISPPMSPERFGHPEPQPPVAYTGGSLLYFDQSGIPLTGMQERNDPDKNEELCDENTKF</sequence>